<feature type="domain" description="Mediator of RNA polymerase II transcription subunit 25 von Willebrand factor type A" evidence="4">
    <location>
        <begin position="182"/>
        <end position="249"/>
    </location>
</feature>
<gene>
    <name evidence="5" type="ORF">SVIM_LOCUS410795</name>
</gene>
<reference evidence="5" key="1">
    <citation type="submission" date="2019-03" db="EMBL/GenBank/DDBJ databases">
        <authorList>
            <person name="Mank J."/>
            <person name="Almeida P."/>
        </authorList>
    </citation>
    <scope>NUCLEOTIDE SEQUENCE</scope>
    <source>
        <strain evidence="5">78183</strain>
    </source>
</reference>
<dbReference type="PANTHER" id="PTHR12433">
    <property type="entry name" value="MEDIATOR OF RNA POLYMERASE II TRANSCRIPTION SUBUNIT 25"/>
    <property type="match status" value="1"/>
</dbReference>
<dbReference type="AlphaFoldDB" id="A0A6N2N503"/>
<accession>A0A6N2N503</accession>
<dbReference type="GO" id="GO:0005667">
    <property type="term" value="C:transcription regulator complex"/>
    <property type="evidence" value="ECO:0007669"/>
    <property type="project" value="TreeGrafter"/>
</dbReference>
<dbReference type="InterPro" id="IPR021419">
    <property type="entry name" value="Mediator_Med25_VWA"/>
</dbReference>
<evidence type="ECO:0000256" key="1">
    <source>
        <dbReference type="ARBA" id="ARBA00009102"/>
    </source>
</evidence>
<feature type="compositionally biased region" description="Polar residues" evidence="3">
    <location>
        <begin position="317"/>
        <end position="336"/>
    </location>
</feature>
<evidence type="ECO:0000259" key="4">
    <source>
        <dbReference type="Pfam" id="PF11265"/>
    </source>
</evidence>
<dbReference type="Pfam" id="PF11265">
    <property type="entry name" value="Med25_VWA"/>
    <property type="match status" value="2"/>
</dbReference>
<feature type="compositionally biased region" description="Low complexity" evidence="3">
    <location>
        <begin position="337"/>
        <end position="349"/>
    </location>
</feature>
<comment type="similarity">
    <text evidence="1">Belongs to the Mediator complex subunit 25 family.</text>
</comment>
<dbReference type="GO" id="GO:0045944">
    <property type="term" value="P:positive regulation of transcription by RNA polymerase II"/>
    <property type="evidence" value="ECO:0007669"/>
    <property type="project" value="TreeGrafter"/>
</dbReference>
<feature type="domain" description="Mediator of RNA polymerase II transcription subunit 25 von Willebrand factor type A" evidence="4">
    <location>
        <begin position="4"/>
        <end position="120"/>
    </location>
</feature>
<protein>
    <recommendedName>
        <fullName evidence="2">Mediator of RNA polymerase II transcription subunit 25</fullName>
    </recommendedName>
</protein>
<sequence length="603" mass="65493">MADKQLIVTVEGTAAMGPFWSTIVSDYLEKIIRCYCGNETSGQASKNLILSNFNCVDLDSDKCSHKIELTKPPTSSVELSLVTFNSHGSYSAIPFAGGGFNDAAIAEGLSEALMSIGNIPKNVALPDFLLILSNVESIKWGRPDPSPVLSRQGKKFLEIVSWAYAFLCYSDVPGAPNGNQTQPNIDGQRNCILIAASNLTIATPTENIDAQNGSRLSDAETVAKSFPQCLVSLSVICPKQLPKLRSIYNAVLEYRCTTYFALLKFVEITNICKRTYGARAALVLELQYTSSHRSKDFSKIQESVSAVSLKEPITSMANGSTFPQIPSVPRPSSQGVPSMQTSSPSTTTQDMATSGENAQDLKPNVNMITQSTRSAPAQLITASDELCSPKWRNFYWSPINKSNFCGYAYVKYDFKWNDIFCACCTNCIFIWATSVSSITGSGNLTGTTQITQNSGLGSFSSATSNMPGNSNLGALRNQWEHNGTEWSGCEPKHNGGLGASVNLDAALGANNNSELICIVKRQRGLQHSIEYVKGYRSASASETQYVGKADFLVFRAMNQHGFLGQLQEKKLCAVIQLPSQTLLLSVSDKAYRLIGMLFLGKMF</sequence>
<dbReference type="GO" id="GO:0016592">
    <property type="term" value="C:mediator complex"/>
    <property type="evidence" value="ECO:0007669"/>
    <property type="project" value="TreeGrafter"/>
</dbReference>
<dbReference type="PANTHER" id="PTHR12433:SF11">
    <property type="entry name" value="MEDIATOR OF RNA POLYMERASE II TRANSCRIPTION SUBUNIT 25"/>
    <property type="match status" value="1"/>
</dbReference>
<name>A0A6N2N503_SALVM</name>
<evidence type="ECO:0000256" key="3">
    <source>
        <dbReference type="SAM" id="MobiDB-lite"/>
    </source>
</evidence>
<evidence type="ECO:0000256" key="2">
    <source>
        <dbReference type="ARBA" id="ARBA00019694"/>
    </source>
</evidence>
<evidence type="ECO:0000313" key="5">
    <source>
        <dbReference type="EMBL" id="VFU56910.1"/>
    </source>
</evidence>
<organism evidence="5">
    <name type="scientific">Salix viminalis</name>
    <name type="common">Common osier</name>
    <name type="synonym">Basket willow</name>
    <dbReference type="NCBI Taxonomy" id="40686"/>
    <lineage>
        <taxon>Eukaryota</taxon>
        <taxon>Viridiplantae</taxon>
        <taxon>Streptophyta</taxon>
        <taxon>Embryophyta</taxon>
        <taxon>Tracheophyta</taxon>
        <taxon>Spermatophyta</taxon>
        <taxon>Magnoliopsida</taxon>
        <taxon>eudicotyledons</taxon>
        <taxon>Gunneridae</taxon>
        <taxon>Pentapetalae</taxon>
        <taxon>rosids</taxon>
        <taxon>fabids</taxon>
        <taxon>Malpighiales</taxon>
        <taxon>Salicaceae</taxon>
        <taxon>Saliceae</taxon>
        <taxon>Salix</taxon>
    </lineage>
</organism>
<feature type="region of interest" description="Disordered" evidence="3">
    <location>
        <begin position="317"/>
        <end position="358"/>
    </location>
</feature>
<dbReference type="EMBL" id="CAADRP010001930">
    <property type="protein sequence ID" value="VFU56910.1"/>
    <property type="molecule type" value="Genomic_DNA"/>
</dbReference>
<proteinExistence type="inferred from homology"/>